<evidence type="ECO:0000256" key="5">
    <source>
        <dbReference type="ARBA" id="ARBA00023136"/>
    </source>
</evidence>
<feature type="domain" description="EamA" evidence="7">
    <location>
        <begin position="6"/>
        <end position="141"/>
    </location>
</feature>
<keyword evidence="3 6" id="KW-0812">Transmembrane</keyword>
<evidence type="ECO:0000256" key="2">
    <source>
        <dbReference type="ARBA" id="ARBA00022475"/>
    </source>
</evidence>
<keyword evidence="2" id="KW-1003">Cell membrane</keyword>
<evidence type="ECO:0000256" key="1">
    <source>
        <dbReference type="ARBA" id="ARBA00004651"/>
    </source>
</evidence>
<feature type="transmembrane region" description="Helical" evidence="6">
    <location>
        <begin position="153"/>
        <end position="174"/>
    </location>
</feature>
<feature type="transmembrane region" description="Helical" evidence="6">
    <location>
        <begin position="128"/>
        <end position="147"/>
    </location>
</feature>
<gene>
    <name evidence="8" type="ORF">SAMN02745702_02704</name>
</gene>
<name>A0A1T4WVN9_9BACT</name>
<dbReference type="InterPro" id="IPR037185">
    <property type="entry name" value="EmrE-like"/>
</dbReference>
<feature type="transmembrane region" description="Helical" evidence="6">
    <location>
        <begin position="218"/>
        <end position="234"/>
    </location>
</feature>
<feature type="transmembrane region" description="Helical" evidence="6">
    <location>
        <begin position="75"/>
        <end position="92"/>
    </location>
</feature>
<dbReference type="Proteomes" id="UP000189733">
    <property type="component" value="Unassembled WGS sequence"/>
</dbReference>
<keyword evidence="5 6" id="KW-0472">Membrane</keyword>
<comment type="subcellular location">
    <subcellularLocation>
        <location evidence="1">Cell membrane</location>
        <topology evidence="1">Multi-pass membrane protein</topology>
    </subcellularLocation>
</comment>
<evidence type="ECO:0000259" key="7">
    <source>
        <dbReference type="Pfam" id="PF00892"/>
    </source>
</evidence>
<sequence length="293" mass="33010">MNQQHKAYAYGLAAVLCWSTVATAFKLSLARLDPFQLLFYSCLFSLLVLLSVLALTRSLHKLHEFRRKEWFQSALYGALNPFLYYTILFKAYDLLPAQEAQPINYTWAIMLSLLSVPLLRQKLHKKDLIALCLSYFGVLLICTHGRLTDFTFQSPLGVFLALLSTVIWAVYWIVCTKDSRDPVAGLTANFLFGTVYTFVSVCIFSSPRLPQLADSLGPLYVGIFEMGLTFVLWLKAMRLTSSTARISTLIFLSPFLSLFFISAFVGENILPATWLGLFFITLGIAFQQVTGKS</sequence>
<feature type="transmembrane region" description="Helical" evidence="6">
    <location>
        <begin position="104"/>
        <end position="121"/>
    </location>
</feature>
<reference evidence="8 9" key="1">
    <citation type="submission" date="2017-02" db="EMBL/GenBank/DDBJ databases">
        <authorList>
            <person name="Peterson S.W."/>
        </authorList>
    </citation>
    <scope>NUCLEOTIDE SEQUENCE [LARGE SCALE GENOMIC DNA]</scope>
    <source>
        <strain evidence="8 9">DSM 18034</strain>
    </source>
</reference>
<dbReference type="STRING" id="1121442.SAMN02745702_02704"/>
<protein>
    <submittedName>
        <fullName evidence="8">Permease of the drug/metabolite transporter (DMT) superfamily</fullName>
    </submittedName>
</protein>
<keyword evidence="9" id="KW-1185">Reference proteome</keyword>
<feature type="transmembrane region" description="Helical" evidence="6">
    <location>
        <begin position="7"/>
        <end position="25"/>
    </location>
</feature>
<dbReference type="AlphaFoldDB" id="A0A1T4WVN9"/>
<organism evidence="8 9">
    <name type="scientific">Desulfobaculum bizertense DSM 18034</name>
    <dbReference type="NCBI Taxonomy" id="1121442"/>
    <lineage>
        <taxon>Bacteria</taxon>
        <taxon>Pseudomonadati</taxon>
        <taxon>Thermodesulfobacteriota</taxon>
        <taxon>Desulfovibrionia</taxon>
        <taxon>Desulfovibrionales</taxon>
        <taxon>Desulfovibrionaceae</taxon>
        <taxon>Desulfobaculum</taxon>
    </lineage>
</organism>
<dbReference type="PANTHER" id="PTHR32322:SF18">
    <property type="entry name" value="S-ADENOSYLMETHIONINE_S-ADENOSYLHOMOCYSTEINE TRANSPORTER"/>
    <property type="match status" value="1"/>
</dbReference>
<evidence type="ECO:0000256" key="3">
    <source>
        <dbReference type="ARBA" id="ARBA00022692"/>
    </source>
</evidence>
<dbReference type="Pfam" id="PF00892">
    <property type="entry name" value="EamA"/>
    <property type="match status" value="2"/>
</dbReference>
<feature type="transmembrane region" description="Helical" evidence="6">
    <location>
        <begin position="186"/>
        <end position="206"/>
    </location>
</feature>
<dbReference type="PANTHER" id="PTHR32322">
    <property type="entry name" value="INNER MEMBRANE TRANSPORTER"/>
    <property type="match status" value="1"/>
</dbReference>
<dbReference type="SUPFAM" id="SSF103481">
    <property type="entry name" value="Multidrug resistance efflux transporter EmrE"/>
    <property type="match status" value="2"/>
</dbReference>
<dbReference type="OrthoDB" id="5729944at2"/>
<feature type="domain" description="EamA" evidence="7">
    <location>
        <begin position="156"/>
        <end position="286"/>
    </location>
</feature>
<feature type="transmembrane region" description="Helical" evidence="6">
    <location>
        <begin position="272"/>
        <end position="290"/>
    </location>
</feature>
<feature type="transmembrane region" description="Helical" evidence="6">
    <location>
        <begin position="37"/>
        <end position="55"/>
    </location>
</feature>
<feature type="transmembrane region" description="Helical" evidence="6">
    <location>
        <begin position="246"/>
        <end position="266"/>
    </location>
</feature>
<accession>A0A1T4WVN9</accession>
<dbReference type="RefSeq" id="WP_078685970.1">
    <property type="nucleotide sequence ID" value="NZ_FUYA01000011.1"/>
</dbReference>
<evidence type="ECO:0000256" key="6">
    <source>
        <dbReference type="SAM" id="Phobius"/>
    </source>
</evidence>
<dbReference type="EMBL" id="FUYA01000011">
    <property type="protein sequence ID" value="SKA81374.1"/>
    <property type="molecule type" value="Genomic_DNA"/>
</dbReference>
<proteinExistence type="predicted"/>
<dbReference type="InterPro" id="IPR050638">
    <property type="entry name" value="AA-Vitamin_Transporters"/>
</dbReference>
<evidence type="ECO:0000313" key="9">
    <source>
        <dbReference type="Proteomes" id="UP000189733"/>
    </source>
</evidence>
<keyword evidence="4 6" id="KW-1133">Transmembrane helix</keyword>
<dbReference type="InterPro" id="IPR000620">
    <property type="entry name" value="EamA_dom"/>
</dbReference>
<dbReference type="GO" id="GO:0005886">
    <property type="term" value="C:plasma membrane"/>
    <property type="evidence" value="ECO:0007669"/>
    <property type="project" value="UniProtKB-SubCell"/>
</dbReference>
<evidence type="ECO:0000313" key="8">
    <source>
        <dbReference type="EMBL" id="SKA81374.1"/>
    </source>
</evidence>
<evidence type="ECO:0000256" key="4">
    <source>
        <dbReference type="ARBA" id="ARBA00022989"/>
    </source>
</evidence>